<dbReference type="EC" id="1.97.1.-" evidence="12"/>
<dbReference type="Gene3D" id="3.20.20.70">
    <property type="entry name" value="Aldolase class I"/>
    <property type="match status" value="1"/>
</dbReference>
<dbReference type="RefSeq" id="WP_269309138.1">
    <property type="nucleotide sequence ID" value="NZ_CP098242.1"/>
</dbReference>
<dbReference type="SFLD" id="SFLDG01063">
    <property type="entry name" value="activating_enzymes__group_1"/>
    <property type="match status" value="1"/>
</dbReference>
<keyword evidence="6" id="KW-0949">S-adenosyl-L-methionine</keyword>
<evidence type="ECO:0000256" key="2">
    <source>
        <dbReference type="ARBA" id="ARBA00003852"/>
    </source>
</evidence>
<dbReference type="GO" id="GO:0046872">
    <property type="term" value="F:metal ion binding"/>
    <property type="evidence" value="ECO:0007669"/>
    <property type="project" value="UniProtKB-KW"/>
</dbReference>
<evidence type="ECO:0000256" key="12">
    <source>
        <dbReference type="PIRNR" id="PIRNR000368"/>
    </source>
</evidence>
<dbReference type="SFLD" id="SFLDF00299">
    <property type="entry name" value="anaerobic_ribonucleoside-triph"/>
    <property type="match status" value="1"/>
</dbReference>
<dbReference type="AlphaFoldDB" id="A0A9E9P3L0"/>
<evidence type="ECO:0000256" key="3">
    <source>
        <dbReference type="ARBA" id="ARBA00009777"/>
    </source>
</evidence>
<evidence type="ECO:0000256" key="1">
    <source>
        <dbReference type="ARBA" id="ARBA00001966"/>
    </source>
</evidence>
<dbReference type="InterPro" id="IPR034457">
    <property type="entry name" value="Organic_radical-activating"/>
</dbReference>
<dbReference type="Pfam" id="PF13353">
    <property type="entry name" value="Fer4_12"/>
    <property type="match status" value="1"/>
</dbReference>
<keyword evidence="9" id="KW-0408">Iron</keyword>
<dbReference type="InterPro" id="IPR012837">
    <property type="entry name" value="NrdG"/>
</dbReference>
<dbReference type="SFLD" id="SFLDG01066">
    <property type="entry name" value="organic_radical-activating_enz"/>
    <property type="match status" value="1"/>
</dbReference>
<keyword evidence="8 12" id="KW-0560">Oxidoreductase</keyword>
<dbReference type="InterPro" id="IPR058240">
    <property type="entry name" value="rSAM_sf"/>
</dbReference>
<comment type="catalytic activity">
    <reaction evidence="11">
        <text>glycyl-[protein] + reduced [flavodoxin] + S-adenosyl-L-methionine = glycin-2-yl radical-[protein] + semiquinone [flavodoxin] + 5'-deoxyadenosine + L-methionine + H(+)</text>
        <dbReference type="Rhea" id="RHEA:61976"/>
        <dbReference type="Rhea" id="RHEA-COMP:10622"/>
        <dbReference type="Rhea" id="RHEA-COMP:14480"/>
        <dbReference type="Rhea" id="RHEA-COMP:15993"/>
        <dbReference type="Rhea" id="RHEA-COMP:15994"/>
        <dbReference type="ChEBI" id="CHEBI:15378"/>
        <dbReference type="ChEBI" id="CHEBI:17319"/>
        <dbReference type="ChEBI" id="CHEBI:29947"/>
        <dbReference type="ChEBI" id="CHEBI:32722"/>
        <dbReference type="ChEBI" id="CHEBI:57618"/>
        <dbReference type="ChEBI" id="CHEBI:57844"/>
        <dbReference type="ChEBI" id="CHEBI:59789"/>
        <dbReference type="ChEBI" id="CHEBI:140311"/>
    </reaction>
</comment>
<evidence type="ECO:0000313" key="13">
    <source>
        <dbReference type="EMBL" id="WAW10138.1"/>
    </source>
</evidence>
<dbReference type="GO" id="GO:0004748">
    <property type="term" value="F:ribonucleoside-diphosphate reductase activity, thioredoxin disulfide as acceptor"/>
    <property type="evidence" value="ECO:0007669"/>
    <property type="project" value="TreeGrafter"/>
</dbReference>
<sequence length="177" mass="19581">MSNIISETIRVAGIENDSITDGPGLRFTLFVQGCPRVCPGCHNPQSIPLEGGERYTTEDLIGRIRNNPLLTGVTFSGGEPLIQAVALLPLAKMIHEDNLDLAIYTGYTFEEILRENDPEVLALLSFADILIDGPYIIRKRNLSLRFRGSGNQRILDVPKSLAAREAVWTDDNDWTGE</sequence>
<comment type="similarity">
    <text evidence="3 12">Belongs to the organic radical-activating enzymes family.</text>
</comment>
<evidence type="ECO:0000313" key="14">
    <source>
        <dbReference type="Proteomes" id="UP001156215"/>
    </source>
</evidence>
<dbReference type="NCBIfam" id="TIGR02491">
    <property type="entry name" value="NrdG"/>
    <property type="match status" value="1"/>
</dbReference>
<dbReference type="InterPro" id="IPR007197">
    <property type="entry name" value="rSAM"/>
</dbReference>
<proteinExistence type="inferred from homology"/>
<evidence type="ECO:0000256" key="11">
    <source>
        <dbReference type="ARBA" id="ARBA00047365"/>
    </source>
</evidence>
<dbReference type="GO" id="GO:0051539">
    <property type="term" value="F:4 iron, 4 sulfur cluster binding"/>
    <property type="evidence" value="ECO:0007669"/>
    <property type="project" value="UniProtKB-KW"/>
</dbReference>
<keyword evidence="5" id="KW-0004">4Fe-4S</keyword>
<dbReference type="KEGG" id="ovb:NB640_00235"/>
<evidence type="ECO:0000256" key="5">
    <source>
        <dbReference type="ARBA" id="ARBA00022485"/>
    </source>
</evidence>
<dbReference type="InterPro" id="IPR001989">
    <property type="entry name" value="Radical_activat_CS"/>
</dbReference>
<evidence type="ECO:0000256" key="4">
    <source>
        <dbReference type="ARBA" id="ARBA00014281"/>
    </source>
</evidence>
<dbReference type="PROSITE" id="PS01087">
    <property type="entry name" value="RADICAL_ACTIVATING"/>
    <property type="match status" value="1"/>
</dbReference>
<comment type="function">
    <text evidence="2 12">Activation of anaerobic ribonucleoside-triphosphate reductase under anaerobic conditions by generation of an organic free radical, using S-adenosylmethionine and reduced flavodoxin as cosubstrates to produce 5'-deoxy-adenosine.</text>
</comment>
<evidence type="ECO:0000256" key="6">
    <source>
        <dbReference type="ARBA" id="ARBA00022691"/>
    </source>
</evidence>
<comment type="cofactor">
    <cofactor evidence="1">
        <name>[4Fe-4S] cluster</name>
        <dbReference type="ChEBI" id="CHEBI:49883"/>
    </cofactor>
</comment>
<dbReference type="GO" id="GO:0043365">
    <property type="term" value="F:[formate-C-acetyltransferase]-activating enzyme activity"/>
    <property type="evidence" value="ECO:0007669"/>
    <property type="project" value="InterPro"/>
</dbReference>
<keyword evidence="14" id="KW-1185">Reference proteome</keyword>
<protein>
    <recommendedName>
        <fullName evidence="4 12">Anaerobic ribonucleoside-triphosphate reductase-activating protein</fullName>
        <ecNumber evidence="12">1.97.1.-</ecNumber>
    </recommendedName>
</protein>
<dbReference type="PANTHER" id="PTHR30352:SF2">
    <property type="entry name" value="ANAEROBIC RIBONUCLEOSIDE-TRIPHOSPHATE REDUCTASE-ACTIVATING PROTEIN"/>
    <property type="match status" value="1"/>
</dbReference>
<evidence type="ECO:0000256" key="7">
    <source>
        <dbReference type="ARBA" id="ARBA00022723"/>
    </source>
</evidence>
<dbReference type="SUPFAM" id="SSF102114">
    <property type="entry name" value="Radical SAM enzymes"/>
    <property type="match status" value="1"/>
</dbReference>
<organism evidence="13 14">
    <name type="scientific">Oxalobacter vibrioformis</name>
    <dbReference type="NCBI Taxonomy" id="933080"/>
    <lineage>
        <taxon>Bacteria</taxon>
        <taxon>Pseudomonadati</taxon>
        <taxon>Pseudomonadota</taxon>
        <taxon>Betaproteobacteria</taxon>
        <taxon>Burkholderiales</taxon>
        <taxon>Oxalobacteraceae</taxon>
        <taxon>Oxalobacter</taxon>
    </lineage>
</organism>
<dbReference type="EMBL" id="CP098242">
    <property type="protein sequence ID" value="WAW10138.1"/>
    <property type="molecule type" value="Genomic_DNA"/>
</dbReference>
<dbReference type="CDD" id="cd01335">
    <property type="entry name" value="Radical_SAM"/>
    <property type="match status" value="1"/>
</dbReference>
<evidence type="ECO:0000256" key="8">
    <source>
        <dbReference type="ARBA" id="ARBA00023002"/>
    </source>
</evidence>
<accession>A0A9E9P3L0</accession>
<evidence type="ECO:0000256" key="10">
    <source>
        <dbReference type="ARBA" id="ARBA00023014"/>
    </source>
</evidence>
<dbReference type="SFLD" id="SFLDS00029">
    <property type="entry name" value="Radical_SAM"/>
    <property type="match status" value="1"/>
</dbReference>
<gene>
    <name evidence="13" type="primary">nrdG</name>
    <name evidence="13" type="ORF">NB640_00235</name>
</gene>
<dbReference type="Proteomes" id="UP001156215">
    <property type="component" value="Chromosome"/>
</dbReference>
<reference evidence="13" key="1">
    <citation type="journal article" date="2022" name="Front. Microbiol.">
        <title>New perspectives on an old grouping: The genomic and phenotypic variability of Oxalobacter formigenes and the implications for calcium oxalate stone prevention.</title>
        <authorList>
            <person name="Chmiel J.A."/>
            <person name="Carr C."/>
            <person name="Stuivenberg G.A."/>
            <person name="Venema R."/>
            <person name="Chanyi R.M."/>
            <person name="Al K.F."/>
            <person name="Giguere D."/>
            <person name="Say H."/>
            <person name="Akouris P.P."/>
            <person name="Dominguez Romero S.A."/>
            <person name="Kwong A."/>
            <person name="Tai V."/>
            <person name="Koval S.F."/>
            <person name="Razvi H."/>
            <person name="Bjazevic J."/>
            <person name="Burton J.P."/>
        </authorList>
    </citation>
    <scope>NUCLEOTIDE SEQUENCE</scope>
    <source>
        <strain evidence="13">WoOx3</strain>
    </source>
</reference>
<name>A0A9E9P3L0_9BURK</name>
<dbReference type="PIRSF" id="PIRSF000368">
    <property type="entry name" value="NrdG"/>
    <property type="match status" value="1"/>
</dbReference>
<dbReference type="PANTHER" id="PTHR30352">
    <property type="entry name" value="PYRUVATE FORMATE-LYASE-ACTIVATING ENZYME"/>
    <property type="match status" value="1"/>
</dbReference>
<keyword evidence="10" id="KW-0411">Iron-sulfur</keyword>
<evidence type="ECO:0000256" key="9">
    <source>
        <dbReference type="ARBA" id="ARBA00023004"/>
    </source>
</evidence>
<dbReference type="InterPro" id="IPR013785">
    <property type="entry name" value="Aldolase_TIM"/>
</dbReference>
<keyword evidence="7" id="KW-0479">Metal-binding</keyword>